<dbReference type="AlphaFoldDB" id="A0A7U2R8Z4"/>
<protein>
    <submittedName>
        <fullName evidence="1">Uncharacterized protein</fullName>
    </submittedName>
</protein>
<evidence type="ECO:0000313" key="1">
    <source>
        <dbReference type="EMBL" id="QRE03470.1"/>
    </source>
</evidence>
<dbReference type="EMBL" id="CP059075">
    <property type="protein sequence ID" value="QRE03470.1"/>
    <property type="molecule type" value="Genomic_DNA"/>
</dbReference>
<organism evidence="1 2">
    <name type="scientific">Flavobacterium psychrophilum</name>
    <dbReference type="NCBI Taxonomy" id="96345"/>
    <lineage>
        <taxon>Bacteria</taxon>
        <taxon>Pseudomonadati</taxon>
        <taxon>Bacteroidota</taxon>
        <taxon>Flavobacteriia</taxon>
        <taxon>Flavobacteriales</taxon>
        <taxon>Flavobacteriaceae</taxon>
        <taxon>Flavobacterium</taxon>
    </lineage>
</organism>
<dbReference type="Proteomes" id="UP000596329">
    <property type="component" value="Chromosome"/>
</dbReference>
<gene>
    <name evidence="1" type="ORF">H0H26_11355</name>
</gene>
<evidence type="ECO:0000313" key="2">
    <source>
        <dbReference type="Proteomes" id="UP000596329"/>
    </source>
</evidence>
<dbReference type="RefSeq" id="WP_203095724.1">
    <property type="nucleotide sequence ID" value="NZ_CP059075.1"/>
</dbReference>
<proteinExistence type="predicted"/>
<name>A0A7U2R8Z4_FLAPS</name>
<reference evidence="1 2" key="1">
    <citation type="submission" date="2020-07" db="EMBL/GenBank/DDBJ databases">
        <title>Genomic characterization of Flavobacterium psychrophilum strains.</title>
        <authorList>
            <person name="Castillo D."/>
            <person name="Jorgensen J."/>
            <person name="Middelboe M."/>
        </authorList>
    </citation>
    <scope>NUCLEOTIDE SEQUENCE [LARGE SCALE GENOMIC DNA]</scope>
    <source>
        <strain evidence="1 2">FPS-R7</strain>
    </source>
</reference>
<sequence length="84" mass="9874">MLKTAMTDHIIDMEKIKKMVISKKVDKDLEETILETIEGCIENAKSHLESERNQMRRIYNQGGKWTTEISSNSYFDKEYTQSLE</sequence>
<accession>A0A7U2R8Z4</accession>